<dbReference type="AlphaFoldDB" id="A0A9D4KC20"/>
<evidence type="ECO:0000313" key="3">
    <source>
        <dbReference type="Proteomes" id="UP000828390"/>
    </source>
</evidence>
<comment type="caution">
    <text evidence="2">The sequence shown here is derived from an EMBL/GenBank/DDBJ whole genome shotgun (WGS) entry which is preliminary data.</text>
</comment>
<feature type="region of interest" description="Disordered" evidence="1">
    <location>
        <begin position="1"/>
        <end position="54"/>
    </location>
</feature>
<organism evidence="2 3">
    <name type="scientific">Dreissena polymorpha</name>
    <name type="common">Zebra mussel</name>
    <name type="synonym">Mytilus polymorpha</name>
    <dbReference type="NCBI Taxonomy" id="45954"/>
    <lineage>
        <taxon>Eukaryota</taxon>
        <taxon>Metazoa</taxon>
        <taxon>Spiralia</taxon>
        <taxon>Lophotrochozoa</taxon>
        <taxon>Mollusca</taxon>
        <taxon>Bivalvia</taxon>
        <taxon>Autobranchia</taxon>
        <taxon>Heteroconchia</taxon>
        <taxon>Euheterodonta</taxon>
        <taxon>Imparidentia</taxon>
        <taxon>Neoheterodontei</taxon>
        <taxon>Myida</taxon>
        <taxon>Dreissenoidea</taxon>
        <taxon>Dreissenidae</taxon>
        <taxon>Dreissena</taxon>
    </lineage>
</organism>
<protein>
    <submittedName>
        <fullName evidence="2">Uncharacterized protein</fullName>
    </submittedName>
</protein>
<reference evidence="2" key="1">
    <citation type="journal article" date="2019" name="bioRxiv">
        <title>The Genome of the Zebra Mussel, Dreissena polymorpha: A Resource for Invasive Species Research.</title>
        <authorList>
            <person name="McCartney M.A."/>
            <person name="Auch B."/>
            <person name="Kono T."/>
            <person name="Mallez S."/>
            <person name="Zhang Y."/>
            <person name="Obille A."/>
            <person name="Becker A."/>
            <person name="Abrahante J.E."/>
            <person name="Garbe J."/>
            <person name="Badalamenti J.P."/>
            <person name="Herman A."/>
            <person name="Mangelson H."/>
            <person name="Liachko I."/>
            <person name="Sullivan S."/>
            <person name="Sone E.D."/>
            <person name="Koren S."/>
            <person name="Silverstein K.A.T."/>
            <person name="Beckman K.B."/>
            <person name="Gohl D.M."/>
        </authorList>
    </citation>
    <scope>NUCLEOTIDE SEQUENCE</scope>
    <source>
        <strain evidence="2">Duluth1</strain>
        <tissue evidence="2">Whole animal</tissue>
    </source>
</reference>
<feature type="compositionally biased region" description="Basic and acidic residues" evidence="1">
    <location>
        <begin position="11"/>
        <end position="24"/>
    </location>
</feature>
<dbReference type="Proteomes" id="UP000828390">
    <property type="component" value="Unassembled WGS sequence"/>
</dbReference>
<keyword evidence="3" id="KW-1185">Reference proteome</keyword>
<sequence>MTGRKRKDKKKRSESDENFEDSKRINTQNSPGGLDQSARYWKKQTQSYTTKGLA</sequence>
<proteinExistence type="predicted"/>
<accession>A0A9D4KC20</accession>
<evidence type="ECO:0000256" key="1">
    <source>
        <dbReference type="SAM" id="MobiDB-lite"/>
    </source>
</evidence>
<gene>
    <name evidence="2" type="ORF">DPMN_110247</name>
</gene>
<feature type="compositionally biased region" description="Basic residues" evidence="1">
    <location>
        <begin position="1"/>
        <end position="10"/>
    </location>
</feature>
<reference evidence="2" key="2">
    <citation type="submission" date="2020-11" db="EMBL/GenBank/DDBJ databases">
        <authorList>
            <person name="McCartney M.A."/>
            <person name="Auch B."/>
            <person name="Kono T."/>
            <person name="Mallez S."/>
            <person name="Becker A."/>
            <person name="Gohl D.M."/>
            <person name="Silverstein K.A.T."/>
            <person name="Koren S."/>
            <person name="Bechman K.B."/>
            <person name="Herman A."/>
            <person name="Abrahante J.E."/>
            <person name="Garbe J."/>
        </authorList>
    </citation>
    <scope>NUCLEOTIDE SEQUENCE</scope>
    <source>
        <strain evidence="2">Duluth1</strain>
        <tissue evidence="2">Whole animal</tissue>
    </source>
</reference>
<feature type="compositionally biased region" description="Polar residues" evidence="1">
    <location>
        <begin position="43"/>
        <end position="54"/>
    </location>
</feature>
<evidence type="ECO:0000313" key="2">
    <source>
        <dbReference type="EMBL" id="KAH3836871.1"/>
    </source>
</evidence>
<name>A0A9D4KC20_DREPO</name>
<dbReference type="EMBL" id="JAIWYP010000004">
    <property type="protein sequence ID" value="KAH3836871.1"/>
    <property type="molecule type" value="Genomic_DNA"/>
</dbReference>